<name>A0A2V2ZBU0_9BACI</name>
<dbReference type="Pfam" id="PF02535">
    <property type="entry name" value="Zip"/>
    <property type="match status" value="1"/>
</dbReference>
<feature type="transmembrane region" description="Helical" evidence="8">
    <location>
        <begin position="36"/>
        <end position="54"/>
    </location>
</feature>
<dbReference type="EMBL" id="QGTW01000026">
    <property type="protein sequence ID" value="PWW17439.1"/>
    <property type="molecule type" value="Genomic_DNA"/>
</dbReference>
<dbReference type="RefSeq" id="WP_110067814.1">
    <property type="nucleotide sequence ID" value="NZ_QGTW01000026.1"/>
</dbReference>
<feature type="transmembrane region" description="Helical" evidence="8">
    <location>
        <begin position="60"/>
        <end position="80"/>
    </location>
</feature>
<dbReference type="OrthoDB" id="9787346at2"/>
<feature type="transmembrane region" description="Helical" evidence="8">
    <location>
        <begin position="101"/>
        <end position="124"/>
    </location>
</feature>
<keyword evidence="6 8" id="KW-1133">Transmembrane helix</keyword>
<evidence type="ECO:0000256" key="4">
    <source>
        <dbReference type="ARBA" id="ARBA00022692"/>
    </source>
</evidence>
<dbReference type="PANTHER" id="PTHR11040:SF211">
    <property type="entry name" value="ZINC TRANSPORTER ZIP11"/>
    <property type="match status" value="1"/>
</dbReference>
<dbReference type="Proteomes" id="UP000247150">
    <property type="component" value="Unassembled WGS sequence"/>
</dbReference>
<feature type="transmembrane region" description="Helical" evidence="8">
    <location>
        <begin position="130"/>
        <end position="154"/>
    </location>
</feature>
<keyword evidence="4 8" id="KW-0812">Transmembrane</keyword>
<evidence type="ECO:0000313" key="10">
    <source>
        <dbReference type="Proteomes" id="UP000247150"/>
    </source>
</evidence>
<evidence type="ECO:0000256" key="5">
    <source>
        <dbReference type="ARBA" id="ARBA00022833"/>
    </source>
</evidence>
<feature type="transmembrane region" description="Helical" evidence="8">
    <location>
        <begin position="223"/>
        <end position="243"/>
    </location>
</feature>
<accession>A0A2V2ZBU0</accession>
<gene>
    <name evidence="9" type="ORF">DFO73_12633</name>
</gene>
<feature type="transmembrane region" description="Helical" evidence="8">
    <location>
        <begin position="6"/>
        <end position="24"/>
    </location>
</feature>
<evidence type="ECO:0000256" key="7">
    <source>
        <dbReference type="ARBA" id="ARBA00023136"/>
    </source>
</evidence>
<feature type="transmembrane region" description="Helical" evidence="8">
    <location>
        <begin position="166"/>
        <end position="185"/>
    </location>
</feature>
<proteinExistence type="inferred from homology"/>
<evidence type="ECO:0000256" key="6">
    <source>
        <dbReference type="ARBA" id="ARBA00022989"/>
    </source>
</evidence>
<protein>
    <submittedName>
        <fullName evidence="9">ZIP family zinc transporter</fullName>
    </submittedName>
</protein>
<comment type="subcellular location">
    <subcellularLocation>
        <location evidence="1">Cell membrane</location>
        <topology evidence="1">Multi-pass membrane protein</topology>
    </subcellularLocation>
</comment>
<comment type="caution">
    <text evidence="9">The sequence shown here is derived from an EMBL/GenBank/DDBJ whole genome shotgun (WGS) entry which is preliminary data.</text>
</comment>
<evidence type="ECO:0000256" key="8">
    <source>
        <dbReference type="SAM" id="Phobius"/>
    </source>
</evidence>
<sequence>MQEAIFGILLSALATGAGAIPILFFTRISSKVKATLLAFASGVMMAATTFSLIPEALKPSNLYVVSAGLLAGTFALNFFESHFTSDKLEIPKLNTQIDRKTLLVIVAITLHNLPEGLSVGVSYGAGAENLGAIIALAIGLQNAPEGFLVAIYLVKQQVSRTKALMIAALTGLVEIVPAIIGYLLASEVKGLVPYGLSFAAGAMLFVIYKELIPDSQEEENERFPTYAFAIGLIAMLGLIQGFGV</sequence>
<keyword evidence="5" id="KW-0862">Zinc</keyword>
<keyword evidence="7 8" id="KW-0472">Membrane</keyword>
<reference evidence="9 10" key="1">
    <citation type="submission" date="2018-05" db="EMBL/GenBank/DDBJ databases">
        <title>Freshwater and sediment microbial communities from various areas in North America, analyzing microbe dynamics in response to fracking.</title>
        <authorList>
            <person name="Lamendella R."/>
        </authorList>
    </citation>
    <scope>NUCLEOTIDE SEQUENCE [LARGE SCALE GENOMIC DNA]</scope>
    <source>
        <strain evidence="9 10">15_TX</strain>
    </source>
</reference>
<evidence type="ECO:0000313" key="9">
    <source>
        <dbReference type="EMBL" id="PWW17439.1"/>
    </source>
</evidence>
<comment type="similarity">
    <text evidence="2">Belongs to the ZIP transporter (TC 2.A.5) family.</text>
</comment>
<dbReference type="InterPro" id="IPR003689">
    <property type="entry name" value="ZIP"/>
</dbReference>
<dbReference type="AlphaFoldDB" id="A0A2V2ZBU0"/>
<dbReference type="GO" id="GO:0005886">
    <property type="term" value="C:plasma membrane"/>
    <property type="evidence" value="ECO:0007669"/>
    <property type="project" value="UniProtKB-SubCell"/>
</dbReference>
<dbReference type="PANTHER" id="PTHR11040">
    <property type="entry name" value="ZINC/IRON TRANSPORTER"/>
    <property type="match status" value="1"/>
</dbReference>
<evidence type="ECO:0000256" key="2">
    <source>
        <dbReference type="ARBA" id="ARBA00006939"/>
    </source>
</evidence>
<keyword evidence="3" id="KW-1003">Cell membrane</keyword>
<evidence type="ECO:0000256" key="3">
    <source>
        <dbReference type="ARBA" id="ARBA00022475"/>
    </source>
</evidence>
<organism evidence="9 10">
    <name type="scientific">Cytobacillus oceanisediminis</name>
    <dbReference type="NCBI Taxonomy" id="665099"/>
    <lineage>
        <taxon>Bacteria</taxon>
        <taxon>Bacillati</taxon>
        <taxon>Bacillota</taxon>
        <taxon>Bacilli</taxon>
        <taxon>Bacillales</taxon>
        <taxon>Bacillaceae</taxon>
        <taxon>Cytobacillus</taxon>
    </lineage>
</organism>
<evidence type="ECO:0000256" key="1">
    <source>
        <dbReference type="ARBA" id="ARBA00004651"/>
    </source>
</evidence>
<dbReference type="GO" id="GO:0005385">
    <property type="term" value="F:zinc ion transmembrane transporter activity"/>
    <property type="evidence" value="ECO:0007669"/>
    <property type="project" value="TreeGrafter"/>
</dbReference>
<feature type="transmembrane region" description="Helical" evidence="8">
    <location>
        <begin position="191"/>
        <end position="211"/>
    </location>
</feature>